<keyword evidence="3" id="KW-1185">Reference proteome</keyword>
<comment type="caution">
    <text evidence="2">The sequence shown here is derived from an EMBL/GenBank/DDBJ whole genome shotgun (WGS) entry which is preliminary data.</text>
</comment>
<dbReference type="EMBL" id="RQYF01000005">
    <property type="protein sequence ID" value="RRD92925.1"/>
    <property type="molecule type" value="Genomic_DNA"/>
</dbReference>
<reference evidence="2 3" key="1">
    <citation type="submission" date="2018-11" db="EMBL/GenBank/DDBJ databases">
        <title>Genomes From Bacteria Associated with the Canine Oral Cavity: a Test Case for Automated Genome-Based Taxonomic Assignment.</title>
        <authorList>
            <person name="Coil D.A."/>
            <person name="Jospin G."/>
            <person name="Darling A.E."/>
            <person name="Wallis C."/>
            <person name="Davis I.J."/>
            <person name="Harris S."/>
            <person name="Eisen J.A."/>
            <person name="Holcombe L.J."/>
            <person name="O'Flynn C."/>
        </authorList>
    </citation>
    <scope>NUCLEOTIDE SEQUENCE [LARGE SCALE GENOMIC DNA]</scope>
    <source>
        <strain evidence="2 3">OH1047_COT-310</strain>
    </source>
</reference>
<keyword evidence="1" id="KW-0472">Membrane</keyword>
<protein>
    <recommendedName>
        <fullName evidence="4">Transmembrane protein</fullName>
    </recommendedName>
</protein>
<organism evidence="2 3">
    <name type="scientific">Prevotella heparinolytica</name>
    <dbReference type="NCBI Taxonomy" id="28113"/>
    <lineage>
        <taxon>Bacteria</taxon>
        <taxon>Pseudomonadati</taxon>
        <taxon>Bacteroidota</taxon>
        <taxon>Bacteroidia</taxon>
        <taxon>Bacteroidales</taxon>
        <taxon>Bacteroidaceae</taxon>
        <taxon>Bacteroides</taxon>
    </lineage>
</organism>
<evidence type="ECO:0008006" key="4">
    <source>
        <dbReference type="Google" id="ProtNLM"/>
    </source>
</evidence>
<feature type="transmembrane region" description="Helical" evidence="1">
    <location>
        <begin position="48"/>
        <end position="71"/>
    </location>
</feature>
<feature type="transmembrane region" description="Helical" evidence="1">
    <location>
        <begin position="166"/>
        <end position="184"/>
    </location>
</feature>
<evidence type="ECO:0000313" key="2">
    <source>
        <dbReference type="EMBL" id="RRD92925.1"/>
    </source>
</evidence>
<name>A0A3P2ADR5_9BACE</name>
<dbReference type="AlphaFoldDB" id="A0A3P2ADR5"/>
<dbReference type="Proteomes" id="UP000279562">
    <property type="component" value="Unassembled WGS sequence"/>
</dbReference>
<keyword evidence="1" id="KW-1133">Transmembrane helix</keyword>
<sequence length="208" mass="24452">MELDELKKSWNALDKQLQKKTVADKKQIEKLIASYKAKTQKSMGRLAIIQRFSIGMGALALLIILLVWLSLPAFGINENTQSKMTVFLLFLTASILTGMWWDWKTYCWNKATHVDNMSVAEVSRRMTVFRRWTQYEVVGISVWIVLFNVLNYWMMEYHLEPIGRQVLLISFFAIINVAIIYFLYKKLIYKHLDDIKKNIEELKDVCTE</sequence>
<feature type="transmembrane region" description="Helical" evidence="1">
    <location>
        <begin position="83"/>
        <end position="101"/>
    </location>
</feature>
<keyword evidence="1" id="KW-0812">Transmembrane</keyword>
<proteinExistence type="predicted"/>
<evidence type="ECO:0000256" key="1">
    <source>
        <dbReference type="SAM" id="Phobius"/>
    </source>
</evidence>
<gene>
    <name evidence="2" type="ORF">EII33_02255</name>
</gene>
<feature type="transmembrane region" description="Helical" evidence="1">
    <location>
        <begin position="135"/>
        <end position="154"/>
    </location>
</feature>
<accession>A0A3P2ADR5</accession>
<dbReference type="RefSeq" id="WP_125238349.1">
    <property type="nucleotide sequence ID" value="NZ_RQYF01000005.1"/>
</dbReference>
<evidence type="ECO:0000313" key="3">
    <source>
        <dbReference type="Proteomes" id="UP000279562"/>
    </source>
</evidence>